<keyword evidence="2" id="KW-1185">Reference proteome</keyword>
<dbReference type="AlphaFoldDB" id="A0A6I4MDV7"/>
<name>A0A6I4MDV7_9ACTN</name>
<evidence type="ECO:0000313" key="2">
    <source>
        <dbReference type="Proteomes" id="UP000462055"/>
    </source>
</evidence>
<proteinExistence type="predicted"/>
<dbReference type="EMBL" id="WBMS02000012">
    <property type="protein sequence ID" value="MWA02197.1"/>
    <property type="molecule type" value="Genomic_DNA"/>
</dbReference>
<sequence length="145" mass="16310">MDVYGRGSFDHYLALLVGSPNETDSGIAVFNEGHMDELRHFWSEFVRRPDGIAEHDVLVPWADTIDADTVSWLVRPGEPPERWPVAVLHSGLEDCEIYPLTCTELLAGLFAGDIVSDTLTHQLALALSHLQRDDHVFLSFSPYEY</sequence>
<organism evidence="1 2">
    <name type="scientific">Actinomadura physcomitrii</name>
    <dbReference type="NCBI Taxonomy" id="2650748"/>
    <lineage>
        <taxon>Bacteria</taxon>
        <taxon>Bacillati</taxon>
        <taxon>Actinomycetota</taxon>
        <taxon>Actinomycetes</taxon>
        <taxon>Streptosporangiales</taxon>
        <taxon>Thermomonosporaceae</taxon>
        <taxon>Actinomadura</taxon>
    </lineage>
</organism>
<dbReference type="Proteomes" id="UP000462055">
    <property type="component" value="Unassembled WGS sequence"/>
</dbReference>
<evidence type="ECO:0000313" key="1">
    <source>
        <dbReference type="EMBL" id="MWA02197.1"/>
    </source>
</evidence>
<gene>
    <name evidence="1" type="ORF">F8568_017810</name>
</gene>
<dbReference type="RefSeq" id="WP_151594649.1">
    <property type="nucleotide sequence ID" value="NZ_WBMS02000012.1"/>
</dbReference>
<protein>
    <submittedName>
        <fullName evidence="1">Uncharacterized protein</fullName>
    </submittedName>
</protein>
<reference evidence="1" key="1">
    <citation type="submission" date="2019-12" db="EMBL/GenBank/DDBJ databases">
        <title>Actinomadura physcomitrii sp. nov., a novel actinomycete isolated from moss [Physcomitrium sphaericum (Ludw) Fuernr].</title>
        <authorList>
            <person name="Zhuang X."/>
        </authorList>
    </citation>
    <scope>NUCLEOTIDE SEQUENCE [LARGE SCALE GENOMIC DNA]</scope>
    <source>
        <strain evidence="1">LD22</strain>
    </source>
</reference>
<accession>A0A6I4MDV7</accession>
<comment type="caution">
    <text evidence="1">The sequence shown here is derived from an EMBL/GenBank/DDBJ whole genome shotgun (WGS) entry which is preliminary data.</text>
</comment>